<sequence>MIGQTAGRLDVPGIPRGVAASNLLIAQHHDTRHSSAIRIGRYLAKPTTFAPGDYVNVRHGNVTNTLQLSQHGMVLCMETAAKMLLCHGCNTAWHTHCLCLPAVPAGQWQCTRCVEPGSEAASSPAASRAAVLAAAAPWQQRCQAAAVVGRNEELGRLLFPQAATRHHDEVAALLQGRRVLRVRAGVRGGAAAQQSGVA</sequence>
<dbReference type="OrthoDB" id="515259at2759"/>
<evidence type="ECO:0000256" key="2">
    <source>
        <dbReference type="ARBA" id="ARBA00022833"/>
    </source>
</evidence>
<dbReference type="AlphaFoldDB" id="A0A2J7ZUF9"/>
<evidence type="ECO:0000256" key="1">
    <source>
        <dbReference type="ARBA" id="ARBA00022771"/>
    </source>
</evidence>
<protein>
    <recommendedName>
        <fullName evidence="5">PHD-type domain-containing protein</fullName>
    </recommendedName>
</protein>
<gene>
    <name evidence="3" type="ORF">TSOC_009960</name>
</gene>
<dbReference type="GO" id="GO:0008270">
    <property type="term" value="F:zinc ion binding"/>
    <property type="evidence" value="ECO:0007669"/>
    <property type="project" value="UniProtKB-KW"/>
</dbReference>
<comment type="caution">
    <text evidence="3">The sequence shown here is derived from an EMBL/GenBank/DDBJ whole genome shotgun (WGS) entry which is preliminary data.</text>
</comment>
<dbReference type="Gene3D" id="3.30.40.10">
    <property type="entry name" value="Zinc/RING finger domain, C3HC4 (zinc finger)"/>
    <property type="match status" value="1"/>
</dbReference>
<keyword evidence="1" id="KW-0479">Metal-binding</keyword>
<evidence type="ECO:0000313" key="4">
    <source>
        <dbReference type="Proteomes" id="UP000236333"/>
    </source>
</evidence>
<proteinExistence type="predicted"/>
<organism evidence="3 4">
    <name type="scientific">Tetrabaena socialis</name>
    <dbReference type="NCBI Taxonomy" id="47790"/>
    <lineage>
        <taxon>Eukaryota</taxon>
        <taxon>Viridiplantae</taxon>
        <taxon>Chlorophyta</taxon>
        <taxon>core chlorophytes</taxon>
        <taxon>Chlorophyceae</taxon>
        <taxon>CS clade</taxon>
        <taxon>Chlamydomonadales</taxon>
        <taxon>Tetrabaenaceae</taxon>
        <taxon>Tetrabaena</taxon>
    </lineage>
</organism>
<accession>A0A2J7ZUF9</accession>
<evidence type="ECO:0000313" key="3">
    <source>
        <dbReference type="EMBL" id="PNH03923.1"/>
    </source>
</evidence>
<dbReference type="EMBL" id="PGGS01000445">
    <property type="protein sequence ID" value="PNH03923.1"/>
    <property type="molecule type" value="Genomic_DNA"/>
</dbReference>
<dbReference type="SUPFAM" id="SSF57903">
    <property type="entry name" value="FYVE/PHD zinc finger"/>
    <property type="match status" value="1"/>
</dbReference>
<keyword evidence="2" id="KW-0862">Zinc</keyword>
<evidence type="ECO:0008006" key="5">
    <source>
        <dbReference type="Google" id="ProtNLM"/>
    </source>
</evidence>
<dbReference type="InterPro" id="IPR011011">
    <property type="entry name" value="Znf_FYVE_PHD"/>
</dbReference>
<dbReference type="InterPro" id="IPR013083">
    <property type="entry name" value="Znf_RING/FYVE/PHD"/>
</dbReference>
<dbReference type="Proteomes" id="UP000236333">
    <property type="component" value="Unassembled WGS sequence"/>
</dbReference>
<name>A0A2J7ZUF9_9CHLO</name>
<reference evidence="3 4" key="1">
    <citation type="journal article" date="2017" name="Mol. Biol. Evol.">
        <title>The 4-celled Tetrabaena socialis nuclear genome reveals the essential components for genetic control of cell number at the origin of multicellularity in the volvocine lineage.</title>
        <authorList>
            <person name="Featherston J."/>
            <person name="Arakaki Y."/>
            <person name="Hanschen E.R."/>
            <person name="Ferris P.J."/>
            <person name="Michod R.E."/>
            <person name="Olson B.J.S.C."/>
            <person name="Nozaki H."/>
            <person name="Durand P.M."/>
        </authorList>
    </citation>
    <scope>NUCLEOTIDE SEQUENCE [LARGE SCALE GENOMIC DNA]</scope>
    <source>
        <strain evidence="3 4">NIES-571</strain>
    </source>
</reference>
<keyword evidence="4" id="KW-1185">Reference proteome</keyword>
<keyword evidence="1" id="KW-0863">Zinc-finger</keyword>